<protein>
    <submittedName>
        <fullName evidence="1">Uncharacterized protein</fullName>
    </submittedName>
</protein>
<evidence type="ECO:0000313" key="1">
    <source>
        <dbReference type="EMBL" id="KNE24619.1"/>
    </source>
</evidence>
<name>A0AAW3HXW5_9BURK</name>
<organism evidence="1 2">
    <name type="scientific">Achromobacter spanius</name>
    <dbReference type="NCBI Taxonomy" id="217203"/>
    <lineage>
        <taxon>Bacteria</taxon>
        <taxon>Pseudomonadati</taxon>
        <taxon>Pseudomonadota</taxon>
        <taxon>Betaproteobacteria</taxon>
        <taxon>Burkholderiales</taxon>
        <taxon>Alcaligenaceae</taxon>
        <taxon>Achromobacter</taxon>
    </lineage>
</organism>
<dbReference type="Proteomes" id="UP000037511">
    <property type="component" value="Unassembled WGS sequence"/>
</dbReference>
<evidence type="ECO:0000313" key="2">
    <source>
        <dbReference type="Proteomes" id="UP000037511"/>
    </source>
</evidence>
<accession>A0AAW3HXW5</accession>
<comment type="caution">
    <text evidence="1">The sequence shown here is derived from an EMBL/GenBank/DDBJ whole genome shotgun (WGS) entry which is preliminary data.</text>
</comment>
<dbReference type="EMBL" id="LGVG01000045">
    <property type="protein sequence ID" value="KNE24619.1"/>
    <property type="molecule type" value="Genomic_DNA"/>
</dbReference>
<reference evidence="1 2" key="1">
    <citation type="submission" date="2015-07" db="EMBL/GenBank/DDBJ databases">
        <title>Draft genome of Achromobacter spanius.</title>
        <authorList>
            <person name="Wang X."/>
        </authorList>
    </citation>
    <scope>NUCLEOTIDE SEQUENCE [LARGE SCALE GENOMIC DNA]</scope>
    <source>
        <strain evidence="1 2">CGMCC9173</strain>
    </source>
</reference>
<dbReference type="AlphaFoldDB" id="A0AAW3HXW5"/>
<sequence length="123" mass="13435">MGASGITWGTTLDYSVELPRWTSEQSGYAMYLALKRHTPAQIVVAEQHNSKAIAKLSVTPKRPGHQIDGNATRQPTIASPLIAGSILIDLGEEEIESATLHVKYWPNVEDTSVYGEITAIAFR</sequence>
<proteinExistence type="predicted"/>
<gene>
    <name evidence="1" type="ORF">AFM18_24700</name>
</gene>